<evidence type="ECO:0000313" key="1">
    <source>
        <dbReference type="EMBL" id="VDO44698.1"/>
    </source>
</evidence>
<reference evidence="1 2" key="2">
    <citation type="submission" date="2018-11" db="EMBL/GenBank/DDBJ databases">
        <authorList>
            <consortium name="Pathogen Informatics"/>
        </authorList>
    </citation>
    <scope>NUCLEOTIDE SEQUENCE [LARGE SCALE GENOMIC DNA]</scope>
    <source>
        <strain evidence="1 2">MHpl1</strain>
    </source>
</reference>
<organism evidence="3">
    <name type="scientific">Haemonchus placei</name>
    <name type="common">Barber's pole worm</name>
    <dbReference type="NCBI Taxonomy" id="6290"/>
    <lineage>
        <taxon>Eukaryota</taxon>
        <taxon>Metazoa</taxon>
        <taxon>Ecdysozoa</taxon>
        <taxon>Nematoda</taxon>
        <taxon>Chromadorea</taxon>
        <taxon>Rhabditida</taxon>
        <taxon>Rhabditina</taxon>
        <taxon>Rhabditomorpha</taxon>
        <taxon>Strongyloidea</taxon>
        <taxon>Trichostrongylidae</taxon>
        <taxon>Haemonchus</taxon>
    </lineage>
</organism>
<name>A0A0N4WLQ8_HAEPC</name>
<dbReference type="OrthoDB" id="5818217at2759"/>
<sequence length="92" mass="10263">MAQKININKGLGLGMTQLGAFARIGVMINVSTLIRQYRLTSNGKKISNQENGVEQRFGTAYDPDSDFDLIDRLIPKYYLGGYDSEDSSVIRN</sequence>
<dbReference type="AlphaFoldDB" id="A0A0N4WLQ8"/>
<evidence type="ECO:0000313" key="3">
    <source>
        <dbReference type="WBParaSite" id="HPLM_0001209701-mRNA-1"/>
    </source>
</evidence>
<dbReference type="Proteomes" id="UP000268014">
    <property type="component" value="Unassembled WGS sequence"/>
</dbReference>
<proteinExistence type="predicted"/>
<dbReference type="EMBL" id="UZAF01017757">
    <property type="protein sequence ID" value="VDO44698.1"/>
    <property type="molecule type" value="Genomic_DNA"/>
</dbReference>
<accession>A0A0N4WLQ8</accession>
<protein>
    <submittedName>
        <fullName evidence="3">Phage protein</fullName>
    </submittedName>
</protein>
<dbReference type="WBParaSite" id="HPLM_0001209701-mRNA-1">
    <property type="protein sequence ID" value="HPLM_0001209701-mRNA-1"/>
    <property type="gene ID" value="HPLM_0001209701"/>
</dbReference>
<reference evidence="3" key="1">
    <citation type="submission" date="2017-02" db="UniProtKB">
        <authorList>
            <consortium name="WormBaseParasite"/>
        </authorList>
    </citation>
    <scope>IDENTIFICATION</scope>
</reference>
<keyword evidence="2" id="KW-1185">Reference proteome</keyword>
<gene>
    <name evidence="1" type="ORF">HPLM_LOCUS12089</name>
</gene>
<evidence type="ECO:0000313" key="2">
    <source>
        <dbReference type="Proteomes" id="UP000268014"/>
    </source>
</evidence>